<dbReference type="RefSeq" id="WP_146148249.1">
    <property type="nucleotide sequence ID" value="NZ_PVTJ01000015.1"/>
</dbReference>
<feature type="signal peptide" evidence="1">
    <location>
        <begin position="1"/>
        <end position="29"/>
    </location>
</feature>
<sequence length="219" mass="23882">MYVAKTAKRTAFAALAAAAVLVPATAASAQDTEIPEEGWEYSEQWDFVQDEYTAEFQADVDEALAEHFADWGSEAGLEATRLQNYYIDGVNETPVQRKFKVDFWGDSGNDGLEAGIYLPGGITPGIQDSTGGEEYDAHYLLRCTAADTACETSETEDGDVVAYTTDGTYVEAAVFHEDGSVSWAWFGAFEGETDVTPDQLVAFVLDLDTEPVWHALEND</sequence>
<dbReference type="EMBL" id="PVTJ01000015">
    <property type="protein sequence ID" value="PRY54222.1"/>
    <property type="molecule type" value="Genomic_DNA"/>
</dbReference>
<keyword evidence="3" id="KW-1185">Reference proteome</keyword>
<evidence type="ECO:0000313" key="2">
    <source>
        <dbReference type="EMBL" id="PRY54222.1"/>
    </source>
</evidence>
<dbReference type="AlphaFoldDB" id="A0A2T0U8M4"/>
<dbReference type="Proteomes" id="UP000238176">
    <property type="component" value="Unassembled WGS sequence"/>
</dbReference>
<evidence type="ECO:0000313" key="3">
    <source>
        <dbReference type="Proteomes" id="UP000238176"/>
    </source>
</evidence>
<evidence type="ECO:0000256" key="1">
    <source>
        <dbReference type="SAM" id="SignalP"/>
    </source>
</evidence>
<accession>A0A2T0U8M4</accession>
<feature type="chain" id="PRO_5015510832" evidence="1">
    <location>
        <begin position="30"/>
        <end position="219"/>
    </location>
</feature>
<comment type="caution">
    <text evidence="2">The sequence shown here is derived from an EMBL/GenBank/DDBJ whole genome shotgun (WGS) entry which is preliminary data.</text>
</comment>
<proteinExistence type="predicted"/>
<dbReference type="OrthoDB" id="5182767at2"/>
<gene>
    <name evidence="2" type="ORF">B0I28_11577</name>
</gene>
<organism evidence="2 3">
    <name type="scientific">Glycomyces artemisiae</name>
    <dbReference type="NCBI Taxonomy" id="1076443"/>
    <lineage>
        <taxon>Bacteria</taxon>
        <taxon>Bacillati</taxon>
        <taxon>Actinomycetota</taxon>
        <taxon>Actinomycetes</taxon>
        <taxon>Glycomycetales</taxon>
        <taxon>Glycomycetaceae</taxon>
        <taxon>Glycomyces</taxon>
    </lineage>
</organism>
<reference evidence="2 3" key="1">
    <citation type="submission" date="2018-03" db="EMBL/GenBank/DDBJ databases">
        <title>Genomic Encyclopedia of Type Strains, Phase III (KMG-III): the genomes of soil and plant-associated and newly described type strains.</title>
        <authorList>
            <person name="Whitman W."/>
        </authorList>
    </citation>
    <scope>NUCLEOTIDE SEQUENCE [LARGE SCALE GENOMIC DNA]</scope>
    <source>
        <strain evidence="2 3">CGMCC 4.7067</strain>
    </source>
</reference>
<keyword evidence="1" id="KW-0732">Signal</keyword>
<name>A0A2T0U8M4_9ACTN</name>
<protein>
    <submittedName>
        <fullName evidence="2">Uncharacterized protein</fullName>
    </submittedName>
</protein>